<name>A0A1E2VAA9_9GAMM</name>
<dbReference type="EMBL" id="MDTQ01000001">
    <property type="protein sequence ID" value="ODC03585.1"/>
    <property type="molecule type" value="Genomic_DNA"/>
</dbReference>
<evidence type="ECO:0000256" key="1">
    <source>
        <dbReference type="SAM" id="Phobius"/>
    </source>
</evidence>
<keyword evidence="1" id="KW-0812">Transmembrane</keyword>
<keyword evidence="1" id="KW-1133">Transmembrane helix</keyword>
<dbReference type="RefSeq" id="WP_068998001.1">
    <property type="nucleotide sequence ID" value="NZ_MDTQ01000001.1"/>
</dbReference>
<reference evidence="2 3" key="1">
    <citation type="submission" date="2016-08" db="EMBL/GenBank/DDBJ databases">
        <authorList>
            <person name="Seilhamer J.J."/>
        </authorList>
    </citation>
    <scope>NUCLEOTIDE SEQUENCE [LARGE SCALE GENOMIC DNA]</scope>
    <source>
        <strain evidence="2 3">PH27A</strain>
    </source>
</reference>
<evidence type="ECO:0008006" key="4">
    <source>
        <dbReference type="Google" id="ProtNLM"/>
    </source>
</evidence>
<evidence type="ECO:0000313" key="2">
    <source>
        <dbReference type="EMBL" id="ODC03585.1"/>
    </source>
</evidence>
<dbReference type="Pfam" id="PF11381">
    <property type="entry name" value="DUF3185"/>
    <property type="match status" value="1"/>
</dbReference>
<accession>A0A1E2VAA9</accession>
<dbReference type="InterPro" id="IPR021521">
    <property type="entry name" value="DUF3185"/>
</dbReference>
<dbReference type="STRING" id="197479.BFW38_08545"/>
<dbReference type="AlphaFoldDB" id="A0A1E2VAA9"/>
<proteinExistence type="predicted"/>
<keyword evidence="1" id="KW-0472">Membrane</keyword>
<protein>
    <recommendedName>
        <fullName evidence="4">DUF3185 domain-containing protein</fullName>
    </recommendedName>
</protein>
<dbReference type="Proteomes" id="UP000094291">
    <property type="component" value="Unassembled WGS sequence"/>
</dbReference>
<comment type="caution">
    <text evidence="2">The sequence shown here is derived from an EMBL/GenBank/DDBJ whole genome shotgun (WGS) entry which is preliminary data.</text>
</comment>
<gene>
    <name evidence="2" type="ORF">BFW38_08545</name>
</gene>
<organism evidence="2 3">
    <name type="scientific">Terasakiispira papahanaumokuakeensis</name>
    <dbReference type="NCBI Taxonomy" id="197479"/>
    <lineage>
        <taxon>Bacteria</taxon>
        <taxon>Pseudomonadati</taxon>
        <taxon>Pseudomonadota</taxon>
        <taxon>Gammaproteobacteria</taxon>
        <taxon>Oceanospirillales</taxon>
        <taxon>Terasakiispira</taxon>
    </lineage>
</organism>
<sequence length="64" mass="7229">MRKLIGVALVVIGAVLLFWGYDFHQMPIQQGIEQRSGGWSEAVWQYYMTGAIALGMGLYTVLRH</sequence>
<evidence type="ECO:0000313" key="3">
    <source>
        <dbReference type="Proteomes" id="UP000094291"/>
    </source>
</evidence>
<feature type="transmembrane region" description="Helical" evidence="1">
    <location>
        <begin position="44"/>
        <end position="62"/>
    </location>
</feature>
<keyword evidence="3" id="KW-1185">Reference proteome</keyword>